<dbReference type="OrthoDB" id="3867913at2"/>
<dbReference type="EMBL" id="QXEC01000052">
    <property type="protein sequence ID" value="RIV29817.1"/>
    <property type="molecule type" value="Genomic_DNA"/>
</dbReference>
<dbReference type="RefSeq" id="WP_119579959.1">
    <property type="nucleotide sequence ID" value="NZ_QXEC01000052.1"/>
</dbReference>
<evidence type="ECO:0000313" key="2">
    <source>
        <dbReference type="Proteomes" id="UP000283832"/>
    </source>
</evidence>
<name>A0A418MMK9_9ACTN</name>
<protein>
    <submittedName>
        <fullName evidence="1">Uncharacterized protein</fullName>
    </submittedName>
</protein>
<accession>A0A418MMK9</accession>
<comment type="caution">
    <text evidence="1">The sequence shown here is derived from an EMBL/GenBank/DDBJ whole genome shotgun (WGS) entry which is preliminary data.</text>
</comment>
<dbReference type="Proteomes" id="UP000283832">
    <property type="component" value="Unassembled WGS sequence"/>
</dbReference>
<organism evidence="1 2">
    <name type="scientific">Micromonospora radicis</name>
    <dbReference type="NCBI Taxonomy" id="1894971"/>
    <lineage>
        <taxon>Bacteria</taxon>
        <taxon>Bacillati</taxon>
        <taxon>Actinomycetota</taxon>
        <taxon>Actinomycetes</taxon>
        <taxon>Micromonosporales</taxon>
        <taxon>Micromonosporaceae</taxon>
        <taxon>Micromonospora</taxon>
    </lineage>
</organism>
<reference evidence="1 2" key="1">
    <citation type="submission" date="2018-08" db="EMBL/GenBank/DDBJ databases">
        <title>Jishengella sp. nov., isolated from a root of Azadirachta indica A. Juss. var. siamensis Valenton.</title>
        <authorList>
            <person name="Kuncharoen N."/>
            <person name="Tanasupawat S."/>
            <person name="Kudo T."/>
            <person name="Ohkuma M."/>
        </authorList>
    </citation>
    <scope>NUCLEOTIDE SEQUENCE [LARGE SCALE GENOMIC DNA]</scope>
    <source>
        <strain evidence="1 2">AZ1-13</strain>
    </source>
</reference>
<keyword evidence="2" id="KW-1185">Reference proteome</keyword>
<dbReference type="AlphaFoldDB" id="A0A418MMK9"/>
<gene>
    <name evidence="1" type="ORF">D2L64_26665</name>
</gene>
<sequence length="71" mass="7498">MIGAPPARDADGFAQRVLLISRYVVDLDEASSVHDHAAIGALRLSGVTDIAAANRHHDRDSARPLALLGIT</sequence>
<evidence type="ECO:0000313" key="1">
    <source>
        <dbReference type="EMBL" id="RIV29817.1"/>
    </source>
</evidence>
<proteinExistence type="predicted"/>